<name>A0A6A6U6M0_9PEZI</name>
<dbReference type="PROSITE" id="PS50181">
    <property type="entry name" value="FBOX"/>
    <property type="match status" value="1"/>
</dbReference>
<dbReference type="InterPro" id="IPR001810">
    <property type="entry name" value="F-box_dom"/>
</dbReference>
<feature type="region of interest" description="Disordered" evidence="2">
    <location>
        <begin position="414"/>
        <end position="445"/>
    </location>
</feature>
<dbReference type="PANTHER" id="PTHR12874">
    <property type="entry name" value="F-BOX ONLY PROTEIN 48-RELATED"/>
    <property type="match status" value="1"/>
</dbReference>
<evidence type="ECO:0000313" key="5">
    <source>
        <dbReference type="Proteomes" id="UP000799302"/>
    </source>
</evidence>
<reference evidence="4" key="1">
    <citation type="journal article" date="2020" name="Stud. Mycol.">
        <title>101 Dothideomycetes genomes: a test case for predicting lifestyles and emergence of pathogens.</title>
        <authorList>
            <person name="Haridas S."/>
            <person name="Albert R."/>
            <person name="Binder M."/>
            <person name="Bloem J."/>
            <person name="Labutti K."/>
            <person name="Salamov A."/>
            <person name="Andreopoulos B."/>
            <person name="Baker S."/>
            <person name="Barry K."/>
            <person name="Bills G."/>
            <person name="Bluhm B."/>
            <person name="Cannon C."/>
            <person name="Castanera R."/>
            <person name="Culley D."/>
            <person name="Daum C."/>
            <person name="Ezra D."/>
            <person name="Gonzalez J."/>
            <person name="Henrissat B."/>
            <person name="Kuo A."/>
            <person name="Liang C."/>
            <person name="Lipzen A."/>
            <person name="Lutzoni F."/>
            <person name="Magnuson J."/>
            <person name="Mondo S."/>
            <person name="Nolan M."/>
            <person name="Ohm R."/>
            <person name="Pangilinan J."/>
            <person name="Park H.-J."/>
            <person name="Ramirez L."/>
            <person name="Alfaro M."/>
            <person name="Sun H."/>
            <person name="Tritt A."/>
            <person name="Yoshinaga Y."/>
            <person name="Zwiers L.-H."/>
            <person name="Turgeon B."/>
            <person name="Goodwin S."/>
            <person name="Spatafora J."/>
            <person name="Crous P."/>
            <person name="Grigoriev I."/>
        </authorList>
    </citation>
    <scope>NUCLEOTIDE SEQUENCE</scope>
    <source>
        <strain evidence="4">CBS 115976</strain>
    </source>
</reference>
<dbReference type="AlphaFoldDB" id="A0A6A6U6M0"/>
<organism evidence="4 5">
    <name type="scientific">Microthyrium microscopicum</name>
    <dbReference type="NCBI Taxonomy" id="703497"/>
    <lineage>
        <taxon>Eukaryota</taxon>
        <taxon>Fungi</taxon>
        <taxon>Dikarya</taxon>
        <taxon>Ascomycota</taxon>
        <taxon>Pezizomycotina</taxon>
        <taxon>Dothideomycetes</taxon>
        <taxon>Dothideomycetes incertae sedis</taxon>
        <taxon>Microthyriales</taxon>
        <taxon>Microthyriaceae</taxon>
        <taxon>Microthyrium</taxon>
    </lineage>
</organism>
<keyword evidence="1" id="KW-0833">Ubl conjugation pathway</keyword>
<feature type="region of interest" description="Disordered" evidence="2">
    <location>
        <begin position="21"/>
        <end position="79"/>
    </location>
</feature>
<dbReference type="Pfam" id="PF19270">
    <property type="entry name" value="FBO_C"/>
    <property type="match status" value="1"/>
</dbReference>
<evidence type="ECO:0000313" key="4">
    <source>
        <dbReference type="EMBL" id="KAF2667087.1"/>
    </source>
</evidence>
<dbReference type="GO" id="GO:0031146">
    <property type="term" value="P:SCF-dependent proteasomal ubiquitin-dependent protein catabolic process"/>
    <property type="evidence" value="ECO:0007669"/>
    <property type="project" value="TreeGrafter"/>
</dbReference>
<dbReference type="Proteomes" id="UP000799302">
    <property type="component" value="Unassembled WGS sequence"/>
</dbReference>
<dbReference type="InterPro" id="IPR036047">
    <property type="entry name" value="F-box-like_dom_sf"/>
</dbReference>
<evidence type="ECO:0000256" key="2">
    <source>
        <dbReference type="SAM" id="MobiDB-lite"/>
    </source>
</evidence>
<dbReference type="OrthoDB" id="2117972at2759"/>
<dbReference type="Pfam" id="PF12937">
    <property type="entry name" value="F-box-like"/>
    <property type="match status" value="1"/>
</dbReference>
<protein>
    <recommendedName>
        <fullName evidence="3">F-box domain-containing protein</fullName>
    </recommendedName>
</protein>
<dbReference type="GO" id="GO:0019005">
    <property type="term" value="C:SCF ubiquitin ligase complex"/>
    <property type="evidence" value="ECO:0007669"/>
    <property type="project" value="TreeGrafter"/>
</dbReference>
<feature type="compositionally biased region" description="Acidic residues" evidence="2">
    <location>
        <begin position="434"/>
        <end position="444"/>
    </location>
</feature>
<dbReference type="GO" id="GO:0005737">
    <property type="term" value="C:cytoplasm"/>
    <property type="evidence" value="ECO:0007669"/>
    <property type="project" value="TreeGrafter"/>
</dbReference>
<feature type="domain" description="F-box" evidence="3">
    <location>
        <begin position="203"/>
        <end position="253"/>
    </location>
</feature>
<evidence type="ECO:0000256" key="1">
    <source>
        <dbReference type="ARBA" id="ARBA00022786"/>
    </source>
</evidence>
<feature type="region of interest" description="Disordered" evidence="2">
    <location>
        <begin position="147"/>
        <end position="171"/>
    </location>
</feature>
<accession>A0A6A6U6M0</accession>
<dbReference type="SUPFAM" id="SSF81383">
    <property type="entry name" value="F-box domain"/>
    <property type="match status" value="1"/>
</dbReference>
<dbReference type="EMBL" id="MU004238">
    <property type="protein sequence ID" value="KAF2667087.1"/>
    <property type="molecule type" value="Genomic_DNA"/>
</dbReference>
<keyword evidence="5" id="KW-1185">Reference proteome</keyword>
<dbReference type="InterPro" id="IPR045464">
    <property type="entry name" value="Hrt3/FBXO9_C"/>
</dbReference>
<feature type="compositionally biased region" description="Basic and acidic residues" evidence="2">
    <location>
        <begin position="68"/>
        <end position="79"/>
    </location>
</feature>
<sequence length="513" mass="58058">MASQTEAELERFREQWRAEVKARAVGGSQPRRAEHQRLSTSGSSRGHARQISSSKIAKNQAIPDDEYEPRSYHDVESKELGRKVGDSTWGAANSSVEVEPKSALEHYEKAVEREALGNLGDSLTHYRKAFKLDPQVQEQYKKKYFPATKPTNINPSNAPVTVPNTAHHSSAEPTQSVSELIAGFSHLSILGEVPPTELSPAPPCPISTIPDEVLVEIMHQVASVDVTLFSRLSQVCKQLAFLVSSEDSVWRRVALESKYGFAAMLYDFACTIEWTELPDDTDHYLYELDNSSLLAITKKLSVLPLSPIYPTYRQMFRSRPRIRFNGCYISTVNYTRPGGQGANSVTWTHSVLIVTYYRYLRFFPDGTVISLLTTAEPPDVVPYLQKEYMGYKGQPGSNLPQAVMKDSLKGRWRLSGDPYGTKAVRRRQPGQQEQGEEEEDDELEGDVHIETEGAVARYRYIMQLRLSSAGKGARNNKLNWIGYWNYNKLTDDMGEFGMKNYRAFFWSRVKSWK</sequence>
<feature type="compositionally biased region" description="Polar residues" evidence="2">
    <location>
        <begin position="38"/>
        <end position="57"/>
    </location>
</feature>
<feature type="compositionally biased region" description="Polar residues" evidence="2">
    <location>
        <begin position="149"/>
        <end position="171"/>
    </location>
</feature>
<proteinExistence type="predicted"/>
<dbReference type="PANTHER" id="PTHR12874:SF9">
    <property type="entry name" value="F-BOX ONLY PROTEIN 48"/>
    <property type="match status" value="1"/>
</dbReference>
<gene>
    <name evidence="4" type="ORF">BT63DRAFT_481536</name>
</gene>
<dbReference type="Gene3D" id="1.20.1280.50">
    <property type="match status" value="1"/>
</dbReference>
<evidence type="ECO:0000259" key="3">
    <source>
        <dbReference type="PROSITE" id="PS50181"/>
    </source>
</evidence>